<keyword evidence="3" id="KW-0333">Golgi apparatus</keyword>
<keyword evidence="3" id="KW-0653">Protein transport</keyword>
<evidence type="ECO:0000313" key="4">
    <source>
        <dbReference type="EMBL" id="KAJ4451057.1"/>
    </source>
</evidence>
<evidence type="ECO:0000256" key="3">
    <source>
        <dbReference type="RuleBase" id="RU368010"/>
    </source>
</evidence>
<organism evidence="4 5">
    <name type="scientific">Periplaneta americana</name>
    <name type="common">American cockroach</name>
    <name type="synonym">Blatta americana</name>
    <dbReference type="NCBI Taxonomy" id="6978"/>
    <lineage>
        <taxon>Eukaryota</taxon>
        <taxon>Metazoa</taxon>
        <taxon>Ecdysozoa</taxon>
        <taxon>Arthropoda</taxon>
        <taxon>Hexapoda</taxon>
        <taxon>Insecta</taxon>
        <taxon>Pterygota</taxon>
        <taxon>Neoptera</taxon>
        <taxon>Polyneoptera</taxon>
        <taxon>Dictyoptera</taxon>
        <taxon>Blattodea</taxon>
        <taxon>Blattoidea</taxon>
        <taxon>Blattidae</taxon>
        <taxon>Blattinae</taxon>
        <taxon>Periplaneta</taxon>
    </lineage>
</organism>
<comment type="similarity">
    <text evidence="1 3">Belongs to the VPS51 family.</text>
</comment>
<sequence>MAGLCEGGNEPSGSLKAICNEVTATNSWIANKKGLSISLKMIANLAAVRSVPGRSLDGTRCRHGCPEIETLAHVLGFCEQGLLLRNSRHHLVRSKIAAALRNKGWIVEEISCLAENGSTRRVDILAYNADTKQGIIVDPTIRFEVGCHQSAEVHLEKKSIYEPTVNYFKLKYALIHIEVFAQSDLTFGLKPHFREAFCIDNVREDLVVGFLHHLTATARGFCDSGDSKSPLALLLLLSKMCLEFETSSVHYLLSQTDEWFNIEDRHGSGILTGEAEICNSMRAAAQELLNHYVRMQGLSVSQMLRKSVETRDWLHTIEPRTVRAVMKRVVEDIAAVDSQVGALYEEGQRAERSSDSSRRTHSASVSRHVYRSNWSSYAPSQLDSSLVTNIQKLFSERIEIFSSVEFSKVSILTGIIKISLKGTNEVAYEELDAQLISAH</sequence>
<evidence type="ECO:0000256" key="2">
    <source>
        <dbReference type="ARBA" id="ARBA00016122"/>
    </source>
</evidence>
<dbReference type="EMBL" id="JAJSOF020000001">
    <property type="protein sequence ID" value="KAJ4451057.1"/>
    <property type="molecule type" value="Genomic_DNA"/>
</dbReference>
<comment type="caution">
    <text evidence="4">The sequence shown here is derived from an EMBL/GenBank/DDBJ whole genome shotgun (WGS) entry which is preliminary data.</text>
</comment>
<dbReference type="Proteomes" id="UP001148838">
    <property type="component" value="Unassembled WGS sequence"/>
</dbReference>
<keyword evidence="5" id="KW-1185">Reference proteome</keyword>
<comment type="subunit">
    <text evidence="3">Component of the Golgi-associated retrograde protein (GARP) complex.</text>
</comment>
<evidence type="ECO:0000313" key="5">
    <source>
        <dbReference type="Proteomes" id="UP001148838"/>
    </source>
</evidence>
<dbReference type="PANTHER" id="PTHR15954">
    <property type="entry name" value="VACUOLAR PROTEIN SORTING-ASSOCIATED PROTEIN 51 HOMOLOG"/>
    <property type="match status" value="1"/>
</dbReference>
<keyword evidence="3" id="KW-0813">Transport</keyword>
<proteinExistence type="inferred from homology"/>
<keyword evidence="3" id="KW-0445">Lipid transport</keyword>
<gene>
    <name evidence="4" type="ORF">ANN_02494</name>
</gene>
<dbReference type="InterPro" id="IPR014812">
    <property type="entry name" value="Vps51"/>
</dbReference>
<comment type="function">
    <text evidence="3">Acts as component of the GARP complex that is involved in retrograde transport from early and late endosomes to the trans-Golgi network (TGN).</text>
</comment>
<dbReference type="PANTHER" id="PTHR15954:SF4">
    <property type="entry name" value="VACUOLAR PROTEIN SORTING-ASSOCIATED PROTEIN 51 HOMOLOG"/>
    <property type="match status" value="1"/>
</dbReference>
<name>A0ABQ8TY73_PERAM</name>
<reference evidence="4 5" key="1">
    <citation type="journal article" date="2022" name="Allergy">
        <title>Genome assembly and annotation of Periplaneta americana reveal a comprehensive cockroach allergen profile.</title>
        <authorList>
            <person name="Wang L."/>
            <person name="Xiong Q."/>
            <person name="Saelim N."/>
            <person name="Wang L."/>
            <person name="Nong W."/>
            <person name="Wan A.T."/>
            <person name="Shi M."/>
            <person name="Liu X."/>
            <person name="Cao Q."/>
            <person name="Hui J.H.L."/>
            <person name="Sookrung N."/>
            <person name="Leung T.F."/>
            <person name="Tungtrongchitr A."/>
            <person name="Tsui S.K.W."/>
        </authorList>
    </citation>
    <scope>NUCLEOTIDE SEQUENCE [LARGE SCALE GENOMIC DNA]</scope>
    <source>
        <strain evidence="4">PWHHKU_190912</strain>
    </source>
</reference>
<comment type="subcellular location">
    <subcellularLocation>
        <location evidence="3">Golgi apparatus</location>
        <location evidence="3">trans-Golgi network</location>
    </subcellularLocation>
</comment>
<evidence type="ECO:0000256" key="1">
    <source>
        <dbReference type="ARBA" id="ARBA00006080"/>
    </source>
</evidence>
<accession>A0ABQ8TY73</accession>
<protein>
    <recommendedName>
        <fullName evidence="2 3">Vacuolar protein sorting-associated protein 51 homolog</fullName>
    </recommendedName>
</protein>